<evidence type="ECO:0000259" key="2">
    <source>
        <dbReference type="Pfam" id="PF01757"/>
    </source>
</evidence>
<feature type="transmembrane region" description="Helical" evidence="1">
    <location>
        <begin position="87"/>
        <end position="109"/>
    </location>
</feature>
<organism evidence="3">
    <name type="scientific">marine sediment metagenome</name>
    <dbReference type="NCBI Taxonomy" id="412755"/>
    <lineage>
        <taxon>unclassified sequences</taxon>
        <taxon>metagenomes</taxon>
        <taxon>ecological metagenomes</taxon>
    </lineage>
</organism>
<feature type="transmembrane region" description="Helical" evidence="1">
    <location>
        <begin position="254"/>
        <end position="275"/>
    </location>
</feature>
<proteinExistence type="predicted"/>
<name>A0A0F9RHD3_9ZZZZ</name>
<feature type="transmembrane region" description="Helical" evidence="1">
    <location>
        <begin position="50"/>
        <end position="66"/>
    </location>
</feature>
<gene>
    <name evidence="3" type="ORF">LCGC14_0973460</name>
</gene>
<comment type="caution">
    <text evidence="3">The sequence shown here is derived from an EMBL/GenBank/DDBJ whole genome shotgun (WGS) entry which is preliminary data.</text>
</comment>
<reference evidence="3" key="1">
    <citation type="journal article" date="2015" name="Nature">
        <title>Complex archaea that bridge the gap between prokaryotes and eukaryotes.</title>
        <authorList>
            <person name="Spang A."/>
            <person name="Saw J.H."/>
            <person name="Jorgensen S.L."/>
            <person name="Zaremba-Niedzwiedzka K."/>
            <person name="Martijn J."/>
            <person name="Lind A.E."/>
            <person name="van Eijk R."/>
            <person name="Schleper C."/>
            <person name="Guy L."/>
            <person name="Ettema T.J."/>
        </authorList>
    </citation>
    <scope>NUCLEOTIDE SEQUENCE</scope>
</reference>
<feature type="transmembrane region" description="Helical" evidence="1">
    <location>
        <begin position="287"/>
        <end position="308"/>
    </location>
</feature>
<dbReference type="Pfam" id="PF01757">
    <property type="entry name" value="Acyl_transf_3"/>
    <property type="match status" value="1"/>
</dbReference>
<dbReference type="InterPro" id="IPR002656">
    <property type="entry name" value="Acyl_transf_3_dom"/>
</dbReference>
<protein>
    <recommendedName>
        <fullName evidence="2">Acyltransferase 3 domain-containing protein</fullName>
    </recommendedName>
</protein>
<accession>A0A0F9RHD3</accession>
<evidence type="ECO:0000313" key="3">
    <source>
        <dbReference type="EMBL" id="KKN16683.1"/>
    </source>
</evidence>
<dbReference type="AlphaFoldDB" id="A0A0F9RHD3"/>
<keyword evidence="1" id="KW-0812">Transmembrane</keyword>
<feature type="transmembrane region" description="Helical" evidence="1">
    <location>
        <begin position="12"/>
        <end position="30"/>
    </location>
</feature>
<keyword evidence="1" id="KW-0472">Membrane</keyword>
<feature type="transmembrane region" description="Helical" evidence="1">
    <location>
        <begin position="224"/>
        <end position="248"/>
    </location>
</feature>
<feature type="transmembrane region" description="Helical" evidence="1">
    <location>
        <begin position="186"/>
        <end position="204"/>
    </location>
</feature>
<keyword evidence="1" id="KW-1133">Transmembrane helix</keyword>
<sequence length="375" mass="44230">MNTDRIKSIDIFRGLCMAWMILGHLFDWWLKPEDRWIRSIMENILEPIGASGFLFISGISIALSYRKRLIKVKASEDYNYRMVRNSYLIRALFIFILAIIYNSTIAIRLNDPSMIWSWFFLLTIAVSLFLAWPLLKIPKVFRILIGILIIIGNQIIVSLLLPHEGNSSIYGFFFLVLYNGFDQDPILYFFPFFLIGTVIGDMIFDTFYMNNEINNRNTYIRQFWIPTIVSGILLVIIGVLFEFPRFLIRKSFSWIIYSLGIDFCLLSILLFFEEFKIIKIKKSYRLLFYYSYYSLTIYLAHNLLYFLFLHQLNIFNIWFFVAAAFISIGVILRVIYKKWGGLASIKTQIGILSMNLTLKIEERIKLKQSKIMVNK</sequence>
<feature type="transmembrane region" description="Helical" evidence="1">
    <location>
        <begin position="140"/>
        <end position="161"/>
    </location>
</feature>
<feature type="transmembrane region" description="Helical" evidence="1">
    <location>
        <begin position="115"/>
        <end position="135"/>
    </location>
</feature>
<feature type="transmembrane region" description="Helical" evidence="1">
    <location>
        <begin position="314"/>
        <end position="336"/>
    </location>
</feature>
<evidence type="ECO:0000256" key="1">
    <source>
        <dbReference type="SAM" id="Phobius"/>
    </source>
</evidence>
<feature type="domain" description="Acyltransferase 3" evidence="2">
    <location>
        <begin position="7"/>
        <end position="331"/>
    </location>
</feature>
<dbReference type="EMBL" id="LAZR01003590">
    <property type="protein sequence ID" value="KKN16683.1"/>
    <property type="molecule type" value="Genomic_DNA"/>
</dbReference>
<dbReference type="GO" id="GO:0016747">
    <property type="term" value="F:acyltransferase activity, transferring groups other than amino-acyl groups"/>
    <property type="evidence" value="ECO:0007669"/>
    <property type="project" value="InterPro"/>
</dbReference>